<evidence type="ECO:0000256" key="2">
    <source>
        <dbReference type="SAM" id="Phobius"/>
    </source>
</evidence>
<proteinExistence type="predicted"/>
<keyword evidence="2" id="KW-1133">Transmembrane helix</keyword>
<feature type="compositionally biased region" description="Gly residues" evidence="1">
    <location>
        <begin position="311"/>
        <end position="320"/>
    </location>
</feature>
<keyword evidence="2" id="KW-0472">Membrane</keyword>
<feature type="signal peptide" evidence="3">
    <location>
        <begin position="1"/>
        <end position="20"/>
    </location>
</feature>
<gene>
    <name evidence="4" type="ORF">PHYSODRAFT_285629</name>
</gene>
<reference evidence="4 5" key="1">
    <citation type="journal article" date="2006" name="Science">
        <title>Phytophthora genome sequences uncover evolutionary origins and mechanisms of pathogenesis.</title>
        <authorList>
            <person name="Tyler B.M."/>
            <person name="Tripathy S."/>
            <person name="Zhang X."/>
            <person name="Dehal P."/>
            <person name="Jiang R.H."/>
            <person name="Aerts A."/>
            <person name="Arredondo F.D."/>
            <person name="Baxter L."/>
            <person name="Bensasson D."/>
            <person name="Beynon J.L."/>
            <person name="Chapman J."/>
            <person name="Damasceno C.M."/>
            <person name="Dorrance A.E."/>
            <person name="Dou D."/>
            <person name="Dickerman A.W."/>
            <person name="Dubchak I.L."/>
            <person name="Garbelotto M."/>
            <person name="Gijzen M."/>
            <person name="Gordon S.G."/>
            <person name="Govers F."/>
            <person name="Grunwald N.J."/>
            <person name="Huang W."/>
            <person name="Ivors K.L."/>
            <person name="Jones R.W."/>
            <person name="Kamoun S."/>
            <person name="Krampis K."/>
            <person name="Lamour K.H."/>
            <person name="Lee M.K."/>
            <person name="McDonald W.H."/>
            <person name="Medina M."/>
            <person name="Meijer H.J."/>
            <person name="Nordberg E.K."/>
            <person name="Maclean D.J."/>
            <person name="Ospina-Giraldo M.D."/>
            <person name="Morris P.F."/>
            <person name="Phuntumart V."/>
            <person name="Putnam N.H."/>
            <person name="Rash S."/>
            <person name="Rose J.K."/>
            <person name="Sakihama Y."/>
            <person name="Salamov A.A."/>
            <person name="Savidor A."/>
            <person name="Scheuring C.F."/>
            <person name="Smith B.M."/>
            <person name="Sobral B.W."/>
            <person name="Terry A."/>
            <person name="Torto-Alalibo T.A."/>
            <person name="Win J."/>
            <person name="Xu Z."/>
            <person name="Zhang H."/>
            <person name="Grigoriev I.V."/>
            <person name="Rokhsar D.S."/>
            <person name="Boore J.L."/>
        </authorList>
    </citation>
    <scope>NUCLEOTIDE SEQUENCE [LARGE SCALE GENOMIC DNA]</scope>
    <source>
        <strain evidence="4 5">P6497</strain>
    </source>
</reference>
<feature type="compositionally biased region" description="Polar residues" evidence="1">
    <location>
        <begin position="233"/>
        <end position="250"/>
    </location>
</feature>
<name>G4Z5F6_PHYSP</name>
<evidence type="ECO:0000256" key="1">
    <source>
        <dbReference type="SAM" id="MobiDB-lite"/>
    </source>
</evidence>
<dbReference type="InParanoid" id="G4Z5F6"/>
<feature type="transmembrane region" description="Helical" evidence="2">
    <location>
        <begin position="264"/>
        <end position="285"/>
    </location>
</feature>
<feature type="compositionally biased region" description="Low complexity" evidence="1">
    <location>
        <begin position="105"/>
        <end position="179"/>
    </location>
</feature>
<dbReference type="GeneID" id="20640092"/>
<feature type="region of interest" description="Disordered" evidence="1">
    <location>
        <begin position="96"/>
        <end position="257"/>
    </location>
</feature>
<organism evidence="4 5">
    <name type="scientific">Phytophthora sojae (strain P6497)</name>
    <name type="common">Soybean stem and root rot agent</name>
    <name type="synonym">Phytophthora megasperma f. sp. glycines</name>
    <dbReference type="NCBI Taxonomy" id="1094619"/>
    <lineage>
        <taxon>Eukaryota</taxon>
        <taxon>Sar</taxon>
        <taxon>Stramenopiles</taxon>
        <taxon>Oomycota</taxon>
        <taxon>Peronosporomycetes</taxon>
        <taxon>Peronosporales</taxon>
        <taxon>Peronosporaceae</taxon>
        <taxon>Phytophthora</taxon>
    </lineage>
</organism>
<feature type="compositionally biased region" description="Low complexity" evidence="1">
    <location>
        <begin position="187"/>
        <end position="230"/>
    </location>
</feature>
<accession>G4Z5F6</accession>
<dbReference type="STRING" id="1094619.G4Z5F6"/>
<evidence type="ECO:0000256" key="3">
    <source>
        <dbReference type="SAM" id="SignalP"/>
    </source>
</evidence>
<protein>
    <recommendedName>
        <fullName evidence="6">Carbohydrate-binding protein</fullName>
    </recommendedName>
</protein>
<feature type="chain" id="PRO_5003471895" description="Carbohydrate-binding protein" evidence="3">
    <location>
        <begin position="21"/>
        <end position="330"/>
    </location>
</feature>
<dbReference type="RefSeq" id="XP_009524351.1">
    <property type="nucleotide sequence ID" value="XM_009526056.1"/>
</dbReference>
<dbReference type="KEGG" id="psoj:PHYSODRAFT_285629"/>
<dbReference type="EMBL" id="JH159153">
    <property type="protein sequence ID" value="EGZ21634.1"/>
    <property type="molecule type" value="Genomic_DNA"/>
</dbReference>
<evidence type="ECO:0000313" key="5">
    <source>
        <dbReference type="Proteomes" id="UP000002640"/>
    </source>
</evidence>
<dbReference type="Proteomes" id="UP000002640">
    <property type="component" value="Unassembled WGS sequence"/>
</dbReference>
<evidence type="ECO:0000313" key="4">
    <source>
        <dbReference type="EMBL" id="EGZ21634.1"/>
    </source>
</evidence>
<evidence type="ECO:0008006" key="6">
    <source>
        <dbReference type="Google" id="ProtNLM"/>
    </source>
</evidence>
<feature type="region of interest" description="Disordered" evidence="1">
    <location>
        <begin position="294"/>
        <end position="330"/>
    </location>
</feature>
<dbReference type="OMA" id="PIMGCAA"/>
<keyword evidence="5" id="KW-1185">Reference proteome</keyword>
<sequence length="330" mass="31707">MWPRVAAASALLLLQGGAVAQDCAYTVSVLDVPGVQCVSAAPCSGTYYASGLSQGVGACPSGSSCALLPQTPIMGCAAAGRTDLIYVNADGTLTKDGKSVTLPDATTTTTTTSTTAPSTTSSTTSSTASSKSTASSTSSSTSSTTGSSNGSKSTSSSSNANGSNSNASSGSSSNANANSDGGSDALTDSSNSTVSSDSASHSASNSNSNSSDSSSSASNSWSSSDSTAGSIVSPGSSSANQQSFNPGSILSDSSSTVSNGSDSGISLTAIICIVVGCLAVVAIAAGARLLQKGKEAEGELTTPEGAAMEGYNGGEGGGSGMTPKENVLLL</sequence>
<keyword evidence="2" id="KW-0812">Transmembrane</keyword>
<keyword evidence="3" id="KW-0732">Signal</keyword>
<dbReference type="AlphaFoldDB" id="G4Z5F6"/>